<dbReference type="InParanoid" id="G0MFK3"/>
<feature type="transmembrane region" description="Helical" evidence="7">
    <location>
        <begin position="54"/>
        <end position="75"/>
    </location>
</feature>
<dbReference type="PIRSF" id="PIRSF002419">
    <property type="entry name" value="Tetraspanin"/>
    <property type="match status" value="1"/>
</dbReference>
<feature type="transmembrane region" description="Helical" evidence="7">
    <location>
        <begin position="12"/>
        <end position="34"/>
    </location>
</feature>
<dbReference type="InterPro" id="IPR000301">
    <property type="entry name" value="Tetraspanin_animals"/>
</dbReference>
<keyword evidence="5 7" id="KW-0472">Membrane</keyword>
<proteinExistence type="inferred from homology"/>
<keyword evidence="6" id="KW-1015">Disulfide bond</keyword>
<reference evidence="9" key="1">
    <citation type="submission" date="2011-07" db="EMBL/GenBank/DDBJ databases">
        <authorList>
            <consortium name="Caenorhabditis brenneri Sequencing and Analysis Consortium"/>
            <person name="Wilson R.K."/>
        </authorList>
    </citation>
    <scope>NUCLEOTIDE SEQUENCE [LARGE SCALE GENOMIC DNA]</scope>
    <source>
        <strain evidence="9">PB2801</strain>
    </source>
</reference>
<dbReference type="HOGENOM" id="CLU_055524_6_1_1"/>
<gene>
    <name evidence="8" type="primary">Cbn-tsp-7</name>
    <name evidence="8" type="ORF">CAEBREN_13494</name>
</gene>
<protein>
    <recommendedName>
        <fullName evidence="7">Tetraspanin</fullName>
    </recommendedName>
</protein>
<keyword evidence="9" id="KW-1185">Reference proteome</keyword>
<dbReference type="InterPro" id="IPR008952">
    <property type="entry name" value="Tetraspanin_EC2_sf"/>
</dbReference>
<keyword evidence="3 7" id="KW-0812">Transmembrane</keyword>
<evidence type="ECO:0000256" key="4">
    <source>
        <dbReference type="ARBA" id="ARBA00022989"/>
    </source>
</evidence>
<comment type="subcellular location">
    <subcellularLocation>
        <location evidence="1 7">Membrane</location>
        <topology evidence="1 7">Multi-pass membrane protein</topology>
    </subcellularLocation>
</comment>
<comment type="similarity">
    <text evidence="2 7">Belongs to the tetraspanin (TM4SF) family.</text>
</comment>
<dbReference type="GO" id="GO:0005886">
    <property type="term" value="C:plasma membrane"/>
    <property type="evidence" value="ECO:0007669"/>
    <property type="project" value="TreeGrafter"/>
</dbReference>
<organism evidence="9">
    <name type="scientific">Caenorhabditis brenneri</name>
    <name type="common">Nematode worm</name>
    <dbReference type="NCBI Taxonomy" id="135651"/>
    <lineage>
        <taxon>Eukaryota</taxon>
        <taxon>Metazoa</taxon>
        <taxon>Ecdysozoa</taxon>
        <taxon>Nematoda</taxon>
        <taxon>Chromadorea</taxon>
        <taxon>Rhabditida</taxon>
        <taxon>Rhabditina</taxon>
        <taxon>Rhabditomorpha</taxon>
        <taxon>Rhabditoidea</taxon>
        <taxon>Rhabditidae</taxon>
        <taxon>Peloderinae</taxon>
        <taxon>Caenorhabditis</taxon>
    </lineage>
</organism>
<dbReference type="Proteomes" id="UP000008068">
    <property type="component" value="Unassembled WGS sequence"/>
</dbReference>
<dbReference type="STRING" id="135651.G0MFK3"/>
<dbReference type="FunCoup" id="G0MFK3">
    <property type="interactions" value="964"/>
</dbReference>
<dbReference type="SUPFAM" id="SSF48652">
    <property type="entry name" value="Tetraspanin"/>
    <property type="match status" value="1"/>
</dbReference>
<evidence type="ECO:0000313" key="8">
    <source>
        <dbReference type="EMBL" id="EGT54447.1"/>
    </source>
</evidence>
<accession>G0MFK3</accession>
<evidence type="ECO:0000256" key="6">
    <source>
        <dbReference type="PIRSR" id="PIRSR002419-1"/>
    </source>
</evidence>
<feature type="disulfide bond" evidence="6">
    <location>
        <begin position="151"/>
        <end position="169"/>
    </location>
</feature>
<dbReference type="PANTHER" id="PTHR19282">
    <property type="entry name" value="TETRASPANIN"/>
    <property type="match status" value="1"/>
</dbReference>
<evidence type="ECO:0000256" key="7">
    <source>
        <dbReference type="RuleBase" id="RU361218"/>
    </source>
</evidence>
<name>G0MFK3_CAEBE</name>
<dbReference type="InterPro" id="IPR018499">
    <property type="entry name" value="Tetraspanin/Peripherin"/>
</dbReference>
<dbReference type="Pfam" id="PF00335">
    <property type="entry name" value="Tetraspanin"/>
    <property type="match status" value="1"/>
</dbReference>
<sequence length="238" mass="25928">MVEGGVTIVKYLLFLANLVLWVGGLSLIIVGSILQLKFDNVLDILGDERLATPIILLVIGSLCTLLGFLGCCGAIRENYCLTVSFAVLLALLITPKFVLTCEIAAVIIGYALHDSFRLGISNQLQTGMIRYHESRGVESAWDKTHQLFECCGVTNSSDWLTFTTIPDSCCIEEMEGCARESAPLFEPGCIHSVEQWVLKNGAMVGGICAVLAAIQLVGVCFACCLSKSILKDFHDFYY</sequence>
<dbReference type="AlphaFoldDB" id="G0MFK3"/>
<evidence type="ECO:0000256" key="3">
    <source>
        <dbReference type="ARBA" id="ARBA00022692"/>
    </source>
</evidence>
<evidence type="ECO:0000256" key="1">
    <source>
        <dbReference type="ARBA" id="ARBA00004141"/>
    </source>
</evidence>
<evidence type="ECO:0000256" key="2">
    <source>
        <dbReference type="ARBA" id="ARBA00006840"/>
    </source>
</evidence>
<keyword evidence="4 7" id="KW-1133">Transmembrane helix</keyword>
<dbReference type="PANTHER" id="PTHR19282:SF456">
    <property type="entry name" value="CD63 MOLECULE"/>
    <property type="match status" value="1"/>
</dbReference>
<dbReference type="eggNOG" id="KOG3882">
    <property type="taxonomic scope" value="Eukaryota"/>
</dbReference>
<dbReference type="CDD" id="cd03165">
    <property type="entry name" value="NET-5_like_LEL"/>
    <property type="match status" value="1"/>
</dbReference>
<dbReference type="PRINTS" id="PR00259">
    <property type="entry name" value="TMFOUR"/>
</dbReference>
<feature type="transmembrane region" description="Helical" evidence="7">
    <location>
        <begin position="87"/>
        <end position="112"/>
    </location>
</feature>
<dbReference type="OrthoDB" id="10033535at2759"/>
<feature type="transmembrane region" description="Helical" evidence="7">
    <location>
        <begin position="202"/>
        <end position="225"/>
    </location>
</feature>
<dbReference type="Gene3D" id="1.10.1450.10">
    <property type="entry name" value="Tetraspanin"/>
    <property type="match status" value="1"/>
</dbReference>
<dbReference type="OMA" id="DFHDFYY"/>
<dbReference type="EMBL" id="GL379792">
    <property type="protein sequence ID" value="EGT54447.1"/>
    <property type="molecule type" value="Genomic_DNA"/>
</dbReference>
<evidence type="ECO:0000256" key="5">
    <source>
        <dbReference type="ARBA" id="ARBA00023136"/>
    </source>
</evidence>
<evidence type="ECO:0000313" key="9">
    <source>
        <dbReference type="Proteomes" id="UP000008068"/>
    </source>
</evidence>